<dbReference type="GO" id="GO:0046872">
    <property type="term" value="F:metal ion binding"/>
    <property type="evidence" value="ECO:0007669"/>
    <property type="project" value="UniProtKB-KW"/>
</dbReference>
<organism evidence="4 5">
    <name type="scientific">Gossypium barbadense</name>
    <name type="common">Sea Island cotton</name>
    <name type="synonym">Hibiscus barbadensis</name>
    <dbReference type="NCBI Taxonomy" id="3634"/>
    <lineage>
        <taxon>Eukaryota</taxon>
        <taxon>Viridiplantae</taxon>
        <taxon>Streptophyta</taxon>
        <taxon>Embryophyta</taxon>
        <taxon>Tracheophyta</taxon>
        <taxon>Spermatophyta</taxon>
        <taxon>Magnoliopsida</taxon>
        <taxon>eudicotyledons</taxon>
        <taxon>Gunneridae</taxon>
        <taxon>Pentapetalae</taxon>
        <taxon>rosids</taxon>
        <taxon>malvids</taxon>
        <taxon>Malvales</taxon>
        <taxon>Malvaceae</taxon>
        <taxon>Malvoideae</taxon>
        <taxon>Gossypium</taxon>
    </lineage>
</organism>
<protein>
    <submittedName>
        <fullName evidence="4">Uncharacterized protein</fullName>
    </submittedName>
</protein>
<reference evidence="4 5" key="1">
    <citation type="submission" date="2015-01" db="EMBL/GenBank/DDBJ databases">
        <title>Genome of allotetraploid Gossypium barbadense reveals genomic plasticity and fiber elongation in cotton evolution.</title>
        <authorList>
            <person name="Chen X."/>
            <person name="Liu X."/>
            <person name="Zhao B."/>
            <person name="Zheng H."/>
            <person name="Hu Y."/>
            <person name="Lu G."/>
            <person name="Yang C."/>
            <person name="Chen J."/>
            <person name="Shan C."/>
            <person name="Zhang L."/>
            <person name="Zhou Y."/>
            <person name="Wang L."/>
            <person name="Guo W."/>
            <person name="Bai Y."/>
            <person name="Ruan J."/>
            <person name="Shangguan X."/>
            <person name="Mao Y."/>
            <person name="Jiang J."/>
            <person name="Zhu Y."/>
            <person name="Lei J."/>
            <person name="Kang H."/>
            <person name="Chen S."/>
            <person name="He X."/>
            <person name="Wang R."/>
            <person name="Wang Y."/>
            <person name="Chen J."/>
            <person name="Wang L."/>
            <person name="Yu S."/>
            <person name="Wang B."/>
            <person name="Wei J."/>
            <person name="Song S."/>
            <person name="Lu X."/>
            <person name="Gao Z."/>
            <person name="Gu W."/>
            <person name="Deng X."/>
            <person name="Ma D."/>
            <person name="Wang S."/>
            <person name="Liang W."/>
            <person name="Fang L."/>
            <person name="Cai C."/>
            <person name="Zhu X."/>
            <person name="Zhou B."/>
            <person name="Zhang Y."/>
            <person name="Chen Z."/>
            <person name="Xu S."/>
            <person name="Zhu R."/>
            <person name="Wang S."/>
            <person name="Zhang T."/>
            <person name="Zhao G."/>
        </authorList>
    </citation>
    <scope>NUCLEOTIDE SEQUENCE [LARGE SCALE GENOMIC DNA]</scope>
    <source>
        <strain evidence="5">cv. Xinhai21</strain>
        <tissue evidence="4">Leaf</tissue>
    </source>
</reference>
<proteinExistence type="predicted"/>
<evidence type="ECO:0000313" key="4">
    <source>
        <dbReference type="EMBL" id="PPR89143.1"/>
    </source>
</evidence>
<dbReference type="Gene3D" id="1.10.600.10">
    <property type="entry name" value="Farnesyl Diphosphate Synthase"/>
    <property type="match status" value="1"/>
</dbReference>
<evidence type="ECO:0000313" key="5">
    <source>
        <dbReference type="Proteomes" id="UP000239757"/>
    </source>
</evidence>
<evidence type="ECO:0000256" key="2">
    <source>
        <dbReference type="ARBA" id="ARBA00022723"/>
    </source>
</evidence>
<dbReference type="PANTHER" id="PTHR43281">
    <property type="entry name" value="FARNESYL DIPHOSPHATE SYNTHASE"/>
    <property type="match status" value="1"/>
</dbReference>
<sequence>MAKAFYHINGNPMFYFPSRPNPNRPFPLLLSYNKPLKVTMSCNQSYWASINEDIEAHLKQAIPIREPLSVLEPMHHLTFAAPRTTASALCVAACELVGGNRDRALPAASTIHLVYAASFTHEYVPRSETSRPMSKIQHVYGPGIELQIGNAMIPFGFELLAKSDDPARNDSDRILRVMVEITRAIGSEGMIYGQYDEVESYQSDNNKSSHIEEIERVSEKYEGTLYACAGACGAIIGEGCEDEIEKMRKYGLYIGKIEGIMSRIGSSSDKDLMEKLVEELRNLANNELRGFNEAKFNGKIFWKCHQSNIGLASSPRQREILPFNYIRIFALDSWYERTFGQS</sequence>
<evidence type="ECO:0000256" key="3">
    <source>
        <dbReference type="ARBA" id="ARBA00022842"/>
    </source>
</evidence>
<dbReference type="EMBL" id="KZ668036">
    <property type="protein sequence ID" value="PPR89143.1"/>
    <property type="molecule type" value="Genomic_DNA"/>
</dbReference>
<comment type="cofactor">
    <cofactor evidence="1">
        <name>Mg(2+)</name>
        <dbReference type="ChEBI" id="CHEBI:18420"/>
    </cofactor>
</comment>
<dbReference type="PANTHER" id="PTHR43281:SF6">
    <property type="entry name" value="HETERODIMERIC GERANYLGERANYL PYROPHOSPHATE SYNTHASE SMALL SUBUNIT, CHLOROPLASTIC-LIKE"/>
    <property type="match status" value="1"/>
</dbReference>
<name>A0A2P5WDI0_GOSBA</name>
<dbReference type="SUPFAM" id="SSF48576">
    <property type="entry name" value="Terpenoid synthases"/>
    <property type="match status" value="1"/>
</dbReference>
<keyword evidence="2" id="KW-0479">Metal-binding</keyword>
<dbReference type="GO" id="GO:0004659">
    <property type="term" value="F:prenyltransferase activity"/>
    <property type="evidence" value="ECO:0007669"/>
    <property type="project" value="TreeGrafter"/>
</dbReference>
<keyword evidence="3" id="KW-0460">Magnesium</keyword>
<dbReference type="InterPro" id="IPR008949">
    <property type="entry name" value="Isoprenoid_synthase_dom_sf"/>
</dbReference>
<dbReference type="AlphaFoldDB" id="A0A2P5WDI0"/>
<accession>A0A2P5WDI0</accession>
<dbReference type="Proteomes" id="UP000239757">
    <property type="component" value="Unassembled WGS sequence"/>
</dbReference>
<gene>
    <name evidence="4" type="ORF">GOBAR_AA31535</name>
</gene>
<evidence type="ECO:0000256" key="1">
    <source>
        <dbReference type="ARBA" id="ARBA00001946"/>
    </source>
</evidence>
<dbReference type="OrthoDB" id="1923994at2759"/>